<evidence type="ECO:0000313" key="10">
    <source>
        <dbReference type="EMBL" id="OLU47847.1"/>
    </source>
</evidence>
<dbReference type="PANTHER" id="PTHR48111:SF1">
    <property type="entry name" value="TWO-COMPONENT RESPONSE REGULATOR ORR33"/>
    <property type="match status" value="1"/>
</dbReference>
<dbReference type="SMART" id="SM00862">
    <property type="entry name" value="Trans_reg_C"/>
    <property type="match status" value="1"/>
</dbReference>
<dbReference type="InterPro" id="IPR001789">
    <property type="entry name" value="Sig_transdc_resp-reg_receiver"/>
</dbReference>
<dbReference type="SUPFAM" id="SSF52172">
    <property type="entry name" value="CheY-like"/>
    <property type="match status" value="1"/>
</dbReference>
<feature type="domain" description="Response regulatory" evidence="8">
    <location>
        <begin position="2"/>
        <end position="116"/>
    </location>
</feature>
<dbReference type="RefSeq" id="WP_076340453.1">
    <property type="nucleotide sequence ID" value="NZ_CAJTMI010000031.1"/>
</dbReference>
<reference evidence="10 11" key="1">
    <citation type="submission" date="2016-11" db="EMBL/GenBank/DDBJ databases">
        <title>Description of two novel members of the family Erysipelotrichaceae: Ileibacterium lipovorans gen. nov., sp. nov. and Dubosiella newyorkensis, gen. nov., sp. nov.</title>
        <authorList>
            <person name="Cox L.M."/>
            <person name="Sohn J."/>
            <person name="Tyrrell K.L."/>
            <person name="Citron D.M."/>
            <person name="Lawson P.A."/>
            <person name="Patel N.B."/>
            <person name="Iizumi T."/>
            <person name="Perez-Perez G.I."/>
            <person name="Goldstein E.J."/>
            <person name="Blaser M.J."/>
        </authorList>
    </citation>
    <scope>NUCLEOTIDE SEQUENCE [LARGE SCALE GENOMIC DNA]</scope>
    <source>
        <strain evidence="10 11">NYU-BL-A4</strain>
    </source>
</reference>
<evidence type="ECO:0000256" key="5">
    <source>
        <dbReference type="ARBA" id="ARBA00023163"/>
    </source>
</evidence>
<evidence type="ECO:0000256" key="4">
    <source>
        <dbReference type="ARBA" id="ARBA00023125"/>
    </source>
</evidence>
<dbReference type="STRING" id="1862672.BO225_01110"/>
<dbReference type="InterPro" id="IPR001867">
    <property type="entry name" value="OmpR/PhoB-type_DNA-bd"/>
</dbReference>
<organism evidence="10 11">
    <name type="scientific">Dubosiella newyorkensis</name>
    <dbReference type="NCBI Taxonomy" id="1862672"/>
    <lineage>
        <taxon>Bacteria</taxon>
        <taxon>Bacillati</taxon>
        <taxon>Bacillota</taxon>
        <taxon>Erysipelotrichia</taxon>
        <taxon>Erysipelotrichales</taxon>
        <taxon>Erysipelotrichaceae</taxon>
        <taxon>Dubosiella</taxon>
    </lineage>
</organism>
<protein>
    <submittedName>
        <fullName evidence="10">DNA-binding response regulator</fullName>
    </submittedName>
</protein>
<evidence type="ECO:0000259" key="9">
    <source>
        <dbReference type="PROSITE" id="PS51755"/>
    </source>
</evidence>
<dbReference type="Gene3D" id="6.10.250.690">
    <property type="match status" value="1"/>
</dbReference>
<dbReference type="PANTHER" id="PTHR48111">
    <property type="entry name" value="REGULATOR OF RPOS"/>
    <property type="match status" value="1"/>
</dbReference>
<proteinExistence type="predicted"/>
<dbReference type="InterPro" id="IPR039420">
    <property type="entry name" value="WalR-like"/>
</dbReference>
<dbReference type="AlphaFoldDB" id="A0A1U7NQD5"/>
<dbReference type="Pfam" id="PF00072">
    <property type="entry name" value="Response_reg"/>
    <property type="match status" value="1"/>
</dbReference>
<dbReference type="PROSITE" id="PS50110">
    <property type="entry name" value="RESPONSE_REGULATORY"/>
    <property type="match status" value="1"/>
</dbReference>
<keyword evidence="5" id="KW-0804">Transcription</keyword>
<evidence type="ECO:0000256" key="7">
    <source>
        <dbReference type="PROSITE-ProRule" id="PRU01091"/>
    </source>
</evidence>
<feature type="DNA-binding region" description="OmpR/PhoB-type" evidence="7">
    <location>
        <begin position="124"/>
        <end position="222"/>
    </location>
</feature>
<dbReference type="GO" id="GO:0000156">
    <property type="term" value="F:phosphorelay response regulator activity"/>
    <property type="evidence" value="ECO:0007669"/>
    <property type="project" value="TreeGrafter"/>
</dbReference>
<comment type="caution">
    <text evidence="10">The sequence shown here is derived from an EMBL/GenBank/DDBJ whole genome shotgun (WGS) entry which is preliminary data.</text>
</comment>
<evidence type="ECO:0000256" key="2">
    <source>
        <dbReference type="ARBA" id="ARBA00023012"/>
    </source>
</evidence>
<sequence length="222" mass="25887">MQILIVEDEKNLAASISRILKKHSYQTTIVYDGQEALDYLELSRFDLVILDLMLPKRSGYEVLQEIRQRKDETPVLMLSAKDEVEDKVKGLDLGADDYMTKPFAPAELLARIKVLTRRKGEVVLQELCYGDLSLDLQNGNLKTKEKNVHLGYKEFEIMKRFLKEPLRIFSKEDLLHFVWGMDSEALDNNVEVYISFLRKKLAFLDSNVKIQTLRKRGYRLEQ</sequence>
<dbReference type="OrthoDB" id="9790442at2"/>
<dbReference type="PROSITE" id="PS51755">
    <property type="entry name" value="OMPR_PHOB"/>
    <property type="match status" value="1"/>
</dbReference>
<keyword evidence="2" id="KW-0902">Two-component regulatory system</keyword>
<accession>A0A1U7NQD5</accession>
<dbReference type="SUPFAM" id="SSF46894">
    <property type="entry name" value="C-terminal effector domain of the bipartite response regulators"/>
    <property type="match status" value="1"/>
</dbReference>
<evidence type="ECO:0000259" key="8">
    <source>
        <dbReference type="PROSITE" id="PS50110"/>
    </source>
</evidence>
<dbReference type="GO" id="GO:0000976">
    <property type="term" value="F:transcription cis-regulatory region binding"/>
    <property type="evidence" value="ECO:0007669"/>
    <property type="project" value="TreeGrafter"/>
</dbReference>
<dbReference type="GO" id="GO:0006355">
    <property type="term" value="P:regulation of DNA-templated transcription"/>
    <property type="evidence" value="ECO:0007669"/>
    <property type="project" value="InterPro"/>
</dbReference>
<dbReference type="Pfam" id="PF00486">
    <property type="entry name" value="Trans_reg_C"/>
    <property type="match status" value="1"/>
</dbReference>
<gene>
    <name evidence="10" type="ORF">BO225_01110</name>
</gene>
<dbReference type="Gene3D" id="1.10.10.10">
    <property type="entry name" value="Winged helix-like DNA-binding domain superfamily/Winged helix DNA-binding domain"/>
    <property type="match status" value="1"/>
</dbReference>
<dbReference type="GO" id="GO:0005829">
    <property type="term" value="C:cytosol"/>
    <property type="evidence" value="ECO:0007669"/>
    <property type="project" value="TreeGrafter"/>
</dbReference>
<dbReference type="CDD" id="cd00383">
    <property type="entry name" value="trans_reg_C"/>
    <property type="match status" value="1"/>
</dbReference>
<dbReference type="GO" id="GO:0032993">
    <property type="term" value="C:protein-DNA complex"/>
    <property type="evidence" value="ECO:0007669"/>
    <property type="project" value="TreeGrafter"/>
</dbReference>
<evidence type="ECO:0000313" key="11">
    <source>
        <dbReference type="Proteomes" id="UP000186705"/>
    </source>
</evidence>
<dbReference type="FunFam" id="3.40.50.2300:FF:000001">
    <property type="entry name" value="DNA-binding response regulator PhoB"/>
    <property type="match status" value="1"/>
</dbReference>
<evidence type="ECO:0000256" key="3">
    <source>
        <dbReference type="ARBA" id="ARBA00023015"/>
    </source>
</evidence>
<dbReference type="InterPro" id="IPR011006">
    <property type="entry name" value="CheY-like_superfamily"/>
</dbReference>
<keyword evidence="4 7" id="KW-0238">DNA-binding</keyword>
<evidence type="ECO:0000256" key="1">
    <source>
        <dbReference type="ARBA" id="ARBA00022553"/>
    </source>
</evidence>
<dbReference type="InterPro" id="IPR016032">
    <property type="entry name" value="Sig_transdc_resp-reg_C-effctor"/>
</dbReference>
<dbReference type="InterPro" id="IPR036388">
    <property type="entry name" value="WH-like_DNA-bd_sf"/>
</dbReference>
<keyword evidence="1 6" id="KW-0597">Phosphoprotein</keyword>
<feature type="domain" description="OmpR/PhoB-type" evidence="9">
    <location>
        <begin position="124"/>
        <end position="222"/>
    </location>
</feature>
<dbReference type="Proteomes" id="UP000186705">
    <property type="component" value="Unassembled WGS sequence"/>
</dbReference>
<dbReference type="EMBL" id="MPKA01000034">
    <property type="protein sequence ID" value="OLU47847.1"/>
    <property type="molecule type" value="Genomic_DNA"/>
</dbReference>
<name>A0A1U7NQD5_9FIRM</name>
<keyword evidence="11" id="KW-1185">Reference proteome</keyword>
<keyword evidence="3" id="KW-0805">Transcription regulation</keyword>
<dbReference type="SMART" id="SM00448">
    <property type="entry name" value="REC"/>
    <property type="match status" value="1"/>
</dbReference>
<dbReference type="Gene3D" id="3.40.50.2300">
    <property type="match status" value="1"/>
</dbReference>
<feature type="modified residue" description="4-aspartylphosphate" evidence="6">
    <location>
        <position position="51"/>
    </location>
</feature>
<evidence type="ECO:0000256" key="6">
    <source>
        <dbReference type="PROSITE-ProRule" id="PRU00169"/>
    </source>
</evidence>